<keyword evidence="2" id="KW-1185">Reference proteome</keyword>
<organism evidence="1 2">
    <name type="scientific">Gossypium arboreum</name>
    <name type="common">Tree cotton</name>
    <name type="synonym">Gossypium nanking</name>
    <dbReference type="NCBI Taxonomy" id="29729"/>
    <lineage>
        <taxon>Eukaryota</taxon>
        <taxon>Viridiplantae</taxon>
        <taxon>Streptophyta</taxon>
        <taxon>Embryophyta</taxon>
        <taxon>Tracheophyta</taxon>
        <taxon>Spermatophyta</taxon>
        <taxon>Magnoliopsida</taxon>
        <taxon>eudicotyledons</taxon>
        <taxon>Gunneridae</taxon>
        <taxon>Pentapetalae</taxon>
        <taxon>rosids</taxon>
        <taxon>malvids</taxon>
        <taxon>Malvales</taxon>
        <taxon>Malvaceae</taxon>
        <taxon>Malvoideae</taxon>
        <taxon>Gossypium</taxon>
    </lineage>
</organism>
<dbReference type="EMBL" id="KN431073">
    <property type="protein sequence ID" value="KHG25049.1"/>
    <property type="molecule type" value="Genomic_DNA"/>
</dbReference>
<proteinExistence type="predicted"/>
<evidence type="ECO:0000313" key="2">
    <source>
        <dbReference type="Proteomes" id="UP000032142"/>
    </source>
</evidence>
<sequence>MCFRVRARLGRWH</sequence>
<name>A0A0B0PKU6_GOSAR</name>
<evidence type="ECO:0000313" key="1">
    <source>
        <dbReference type="EMBL" id="KHG25049.1"/>
    </source>
</evidence>
<reference evidence="2" key="1">
    <citation type="submission" date="2014-09" db="EMBL/GenBank/DDBJ databases">
        <authorList>
            <person name="Mudge J."/>
            <person name="Ramaraj T."/>
            <person name="Lindquist I.E."/>
            <person name="Bharti A.K."/>
            <person name="Sundararajan A."/>
            <person name="Cameron C.T."/>
            <person name="Woodward J.E."/>
            <person name="May G.D."/>
            <person name="Brubaker C."/>
            <person name="Broadhvest J."/>
            <person name="Wilkins T.A."/>
        </authorList>
    </citation>
    <scope>NUCLEOTIDE SEQUENCE</scope>
    <source>
        <strain evidence="2">cv. AKA8401</strain>
    </source>
</reference>
<accession>A0A0B0PKU6</accession>
<protein>
    <submittedName>
        <fullName evidence="1">Uncharacterized protein</fullName>
    </submittedName>
</protein>
<dbReference type="Proteomes" id="UP000032142">
    <property type="component" value="Unassembled WGS sequence"/>
</dbReference>
<gene>
    <name evidence="1" type="ORF">F383_01023</name>
</gene>